<feature type="transmembrane region" description="Helical" evidence="9">
    <location>
        <begin position="61"/>
        <end position="82"/>
    </location>
</feature>
<sequence>MNPTMLYAVLVVAIVFEVLGTSAMQAAQHFTRLVPTATMVICYAVAFFFLSYTLRYIPVGIAYAVWSGLGIVLISFVGYFAFGQKLDLAAMLGLGLIIAGVVVLNVFSKSTFH</sequence>
<evidence type="ECO:0000256" key="9">
    <source>
        <dbReference type="SAM" id="Phobius"/>
    </source>
</evidence>
<feature type="transmembrane region" description="Helical" evidence="9">
    <location>
        <begin position="88"/>
        <end position="107"/>
    </location>
</feature>
<dbReference type="FunFam" id="1.10.3730.20:FF:000001">
    <property type="entry name" value="Quaternary ammonium compound resistance transporter SugE"/>
    <property type="match status" value="1"/>
</dbReference>
<dbReference type="GO" id="GO:0005886">
    <property type="term" value="C:plasma membrane"/>
    <property type="evidence" value="ECO:0007669"/>
    <property type="project" value="UniProtKB-SubCell"/>
</dbReference>
<accession>A0A0L8C3V2</accession>
<dbReference type="GO" id="GO:1990961">
    <property type="term" value="P:xenobiotic detoxification by transmembrane export across the plasma membrane"/>
    <property type="evidence" value="ECO:0007669"/>
    <property type="project" value="UniProtKB-ARBA"/>
</dbReference>
<evidence type="ECO:0000256" key="8">
    <source>
        <dbReference type="RuleBase" id="RU003942"/>
    </source>
</evidence>
<comment type="subcellular location">
    <subcellularLocation>
        <location evidence="1 8">Cell membrane</location>
        <topology evidence="1 8">Multi-pass membrane protein</topology>
    </subcellularLocation>
</comment>
<evidence type="ECO:0000313" key="11">
    <source>
        <dbReference type="Proteomes" id="UP000037425"/>
    </source>
</evidence>
<reference evidence="11" key="1">
    <citation type="submission" date="2015-07" db="EMBL/GenBank/DDBJ databases">
        <title>Whole genome sequence of an Ensifer adhaerens strain isolated from a cave pool in the Wind Cave National Park.</title>
        <authorList>
            <person name="Eng W.W.H."/>
            <person name="Gan H.M."/>
            <person name="Barton H.A."/>
            <person name="Savka M.A."/>
        </authorList>
    </citation>
    <scope>NUCLEOTIDE SEQUENCE [LARGE SCALE GENOMIC DNA]</scope>
    <source>
        <strain evidence="11">SD006</strain>
    </source>
</reference>
<evidence type="ECO:0000256" key="4">
    <source>
        <dbReference type="ARBA" id="ARBA00022692"/>
    </source>
</evidence>
<dbReference type="EMBL" id="LGAP01000002">
    <property type="protein sequence ID" value="KOF21488.1"/>
    <property type="molecule type" value="Genomic_DNA"/>
</dbReference>
<evidence type="ECO:0000256" key="3">
    <source>
        <dbReference type="ARBA" id="ARBA00022475"/>
    </source>
</evidence>
<dbReference type="Pfam" id="PF00893">
    <property type="entry name" value="Multi_Drug_Res"/>
    <property type="match status" value="1"/>
</dbReference>
<feature type="transmembrane region" description="Helical" evidence="9">
    <location>
        <begin position="33"/>
        <end position="54"/>
    </location>
</feature>
<dbReference type="InterPro" id="IPR037185">
    <property type="entry name" value="EmrE-like"/>
</dbReference>
<evidence type="ECO:0000256" key="2">
    <source>
        <dbReference type="ARBA" id="ARBA00022448"/>
    </source>
</evidence>
<protein>
    <submittedName>
        <fullName evidence="10">Transporter</fullName>
    </submittedName>
</protein>
<name>A0A0L8C3V2_ENSAD</name>
<dbReference type="GO" id="GO:0015199">
    <property type="term" value="F:amino-acid betaine transmembrane transporter activity"/>
    <property type="evidence" value="ECO:0007669"/>
    <property type="project" value="TreeGrafter"/>
</dbReference>
<dbReference type="GO" id="GO:0031460">
    <property type="term" value="P:glycine betaine transport"/>
    <property type="evidence" value="ECO:0007669"/>
    <property type="project" value="TreeGrafter"/>
</dbReference>
<evidence type="ECO:0000256" key="7">
    <source>
        <dbReference type="ARBA" id="ARBA00038032"/>
    </source>
</evidence>
<proteinExistence type="inferred from homology"/>
<dbReference type="InterPro" id="IPR045324">
    <property type="entry name" value="Small_multidrug_res"/>
</dbReference>
<dbReference type="PANTHER" id="PTHR30561">
    <property type="entry name" value="SMR FAMILY PROTON-DEPENDENT DRUG EFFLUX TRANSPORTER SUGE"/>
    <property type="match status" value="1"/>
</dbReference>
<evidence type="ECO:0000313" key="10">
    <source>
        <dbReference type="EMBL" id="KOF21488.1"/>
    </source>
</evidence>
<keyword evidence="3" id="KW-1003">Cell membrane</keyword>
<comment type="similarity">
    <text evidence="7 8">Belongs to the drug/metabolite transporter (DMT) superfamily. Small multidrug resistance (SMR) (TC 2.A.7.1) family.</text>
</comment>
<keyword evidence="4 8" id="KW-0812">Transmembrane</keyword>
<dbReference type="Proteomes" id="UP000037425">
    <property type="component" value="Unassembled WGS sequence"/>
</dbReference>
<gene>
    <name evidence="10" type="ORF">AC244_07240</name>
</gene>
<organism evidence="10 11">
    <name type="scientific">Ensifer adhaerens</name>
    <name type="common">Sinorhizobium morelense</name>
    <dbReference type="NCBI Taxonomy" id="106592"/>
    <lineage>
        <taxon>Bacteria</taxon>
        <taxon>Pseudomonadati</taxon>
        <taxon>Pseudomonadota</taxon>
        <taxon>Alphaproteobacteria</taxon>
        <taxon>Hyphomicrobiales</taxon>
        <taxon>Rhizobiaceae</taxon>
        <taxon>Sinorhizobium/Ensifer group</taxon>
        <taxon>Ensifer</taxon>
    </lineage>
</organism>
<keyword evidence="2" id="KW-0813">Transport</keyword>
<dbReference type="PANTHER" id="PTHR30561:SF1">
    <property type="entry name" value="MULTIDRUG TRANSPORTER EMRE"/>
    <property type="match status" value="1"/>
</dbReference>
<dbReference type="SUPFAM" id="SSF103481">
    <property type="entry name" value="Multidrug resistance efflux transporter EmrE"/>
    <property type="match status" value="1"/>
</dbReference>
<evidence type="ECO:0000256" key="6">
    <source>
        <dbReference type="ARBA" id="ARBA00023136"/>
    </source>
</evidence>
<dbReference type="OrthoDB" id="9808638at2"/>
<keyword evidence="6 9" id="KW-0472">Membrane</keyword>
<dbReference type="PATRIC" id="fig|106592.7.peg.3094"/>
<dbReference type="AlphaFoldDB" id="A0A0L8C3V2"/>
<dbReference type="InterPro" id="IPR000390">
    <property type="entry name" value="Small_drug/metabolite_transptr"/>
</dbReference>
<evidence type="ECO:0000256" key="1">
    <source>
        <dbReference type="ARBA" id="ARBA00004651"/>
    </source>
</evidence>
<dbReference type="Gene3D" id="1.10.3730.20">
    <property type="match status" value="1"/>
</dbReference>
<evidence type="ECO:0000256" key="5">
    <source>
        <dbReference type="ARBA" id="ARBA00022989"/>
    </source>
</evidence>
<dbReference type="GO" id="GO:0015220">
    <property type="term" value="F:choline transmembrane transporter activity"/>
    <property type="evidence" value="ECO:0007669"/>
    <property type="project" value="TreeGrafter"/>
</dbReference>
<keyword evidence="5 9" id="KW-1133">Transmembrane helix</keyword>
<dbReference type="RefSeq" id="WP_053248415.1">
    <property type="nucleotide sequence ID" value="NZ_LGAP01000002.1"/>
</dbReference>
<dbReference type="GO" id="GO:0015297">
    <property type="term" value="F:antiporter activity"/>
    <property type="evidence" value="ECO:0007669"/>
    <property type="project" value="TreeGrafter"/>
</dbReference>
<comment type="caution">
    <text evidence="10">The sequence shown here is derived from an EMBL/GenBank/DDBJ whole genome shotgun (WGS) entry which is preliminary data.</text>
</comment>